<dbReference type="EC" id="2.7.13.3" evidence="2"/>
<evidence type="ECO:0000259" key="9">
    <source>
        <dbReference type="PROSITE" id="PS50109"/>
    </source>
</evidence>
<evidence type="ECO:0000313" key="12">
    <source>
        <dbReference type="EMBL" id="OGZ06235.1"/>
    </source>
</evidence>
<dbReference type="SUPFAM" id="SSF50341">
    <property type="entry name" value="CheW-like"/>
    <property type="match status" value="1"/>
</dbReference>
<dbReference type="SUPFAM" id="SSF47226">
    <property type="entry name" value="Histidine-containing phosphotransfer domain, HPT domain"/>
    <property type="match status" value="1"/>
</dbReference>
<feature type="domain" description="HPt" evidence="11">
    <location>
        <begin position="1"/>
        <end position="105"/>
    </location>
</feature>
<comment type="function">
    <text evidence="7">Involved in the transmission of sensory signals from the chemoreceptors to the flagellar motors. CheA is autophosphorylated; it can transfer its phosphate group to either CheB or CheY.</text>
</comment>
<dbReference type="Gene3D" id="1.20.120.160">
    <property type="entry name" value="HPT domain"/>
    <property type="match status" value="1"/>
</dbReference>
<dbReference type="AlphaFoldDB" id="A0A1G2CXX7"/>
<dbReference type="PROSITE" id="PS50851">
    <property type="entry name" value="CHEW"/>
    <property type="match status" value="1"/>
</dbReference>
<dbReference type="GO" id="GO:0000160">
    <property type="term" value="P:phosphorelay signal transduction system"/>
    <property type="evidence" value="ECO:0007669"/>
    <property type="project" value="InterPro"/>
</dbReference>
<dbReference type="SMART" id="SM00387">
    <property type="entry name" value="HATPase_c"/>
    <property type="match status" value="1"/>
</dbReference>
<feature type="domain" description="Histidine kinase" evidence="9">
    <location>
        <begin position="207"/>
        <end position="409"/>
    </location>
</feature>
<dbReference type="PANTHER" id="PTHR43395">
    <property type="entry name" value="SENSOR HISTIDINE KINASE CHEA"/>
    <property type="match status" value="1"/>
</dbReference>
<keyword evidence="4" id="KW-0808">Transferase</keyword>
<evidence type="ECO:0000256" key="6">
    <source>
        <dbReference type="ARBA" id="ARBA00022777"/>
    </source>
</evidence>
<dbReference type="PRINTS" id="PR00344">
    <property type="entry name" value="BCTRLSENSOR"/>
</dbReference>
<proteinExistence type="predicted"/>
<dbReference type="Gene3D" id="3.30.565.10">
    <property type="entry name" value="Histidine kinase-like ATPase, C-terminal domain"/>
    <property type="match status" value="1"/>
</dbReference>
<dbReference type="PROSITE" id="PS50894">
    <property type="entry name" value="HPT"/>
    <property type="match status" value="1"/>
</dbReference>
<dbReference type="InterPro" id="IPR005467">
    <property type="entry name" value="His_kinase_dom"/>
</dbReference>
<reference evidence="12 13" key="1">
    <citation type="journal article" date="2016" name="Nat. Commun.">
        <title>Thousands of microbial genomes shed light on interconnected biogeochemical processes in an aquifer system.</title>
        <authorList>
            <person name="Anantharaman K."/>
            <person name="Brown C.T."/>
            <person name="Hug L.A."/>
            <person name="Sharon I."/>
            <person name="Castelle C.J."/>
            <person name="Probst A.J."/>
            <person name="Thomas B.C."/>
            <person name="Singh A."/>
            <person name="Wilkins M.J."/>
            <person name="Karaoz U."/>
            <person name="Brodie E.L."/>
            <person name="Williams K.H."/>
            <person name="Hubbard S.S."/>
            <person name="Banfield J.F."/>
        </authorList>
    </citation>
    <scope>NUCLEOTIDE SEQUENCE [LARGE SCALE GENOMIC DNA]</scope>
</reference>
<evidence type="ECO:0000256" key="1">
    <source>
        <dbReference type="ARBA" id="ARBA00000085"/>
    </source>
</evidence>
<dbReference type="EMBL" id="MHLI01000004">
    <property type="protein sequence ID" value="OGZ06235.1"/>
    <property type="molecule type" value="Genomic_DNA"/>
</dbReference>
<dbReference type="CDD" id="cd00088">
    <property type="entry name" value="HPT"/>
    <property type="match status" value="1"/>
</dbReference>
<dbReference type="FunFam" id="3.30.565.10:FF:000016">
    <property type="entry name" value="Chemotaxis protein CheA, putative"/>
    <property type="match status" value="1"/>
</dbReference>
<dbReference type="PANTHER" id="PTHR43395:SF10">
    <property type="entry name" value="CHEMOTAXIS PROTEIN CHEA"/>
    <property type="match status" value="1"/>
</dbReference>
<keyword evidence="5" id="KW-0547">Nucleotide-binding</keyword>
<dbReference type="PROSITE" id="PS50109">
    <property type="entry name" value="HIS_KIN"/>
    <property type="match status" value="1"/>
</dbReference>
<dbReference type="InterPro" id="IPR036061">
    <property type="entry name" value="CheW-like_dom_sf"/>
</dbReference>
<evidence type="ECO:0000256" key="7">
    <source>
        <dbReference type="ARBA" id="ARBA00035100"/>
    </source>
</evidence>
<evidence type="ECO:0000256" key="8">
    <source>
        <dbReference type="PROSITE-ProRule" id="PRU00110"/>
    </source>
</evidence>
<dbReference type="InterPro" id="IPR002545">
    <property type="entry name" value="CheW-lke_dom"/>
</dbReference>
<dbReference type="Pfam" id="PF01584">
    <property type="entry name" value="CheW"/>
    <property type="match status" value="1"/>
</dbReference>
<dbReference type="InterPro" id="IPR051315">
    <property type="entry name" value="Bact_Chemotaxis_CheA"/>
</dbReference>
<gene>
    <name evidence="12" type="ORF">A2845_00305</name>
</gene>
<dbReference type="SMART" id="SM00260">
    <property type="entry name" value="CheW"/>
    <property type="match status" value="1"/>
</dbReference>
<dbReference type="InterPro" id="IPR036641">
    <property type="entry name" value="HPT_dom_sf"/>
</dbReference>
<dbReference type="SMART" id="SM00073">
    <property type="entry name" value="HPT"/>
    <property type="match status" value="1"/>
</dbReference>
<keyword evidence="3 8" id="KW-0597">Phosphoprotein</keyword>
<evidence type="ECO:0000256" key="2">
    <source>
        <dbReference type="ARBA" id="ARBA00012438"/>
    </source>
</evidence>
<evidence type="ECO:0000259" key="11">
    <source>
        <dbReference type="PROSITE" id="PS50894"/>
    </source>
</evidence>
<dbReference type="Pfam" id="PF01627">
    <property type="entry name" value="Hpt"/>
    <property type="match status" value="1"/>
</dbReference>
<keyword evidence="6" id="KW-0418">Kinase</keyword>
<evidence type="ECO:0000259" key="10">
    <source>
        <dbReference type="PROSITE" id="PS50851"/>
    </source>
</evidence>
<dbReference type="GO" id="GO:0006935">
    <property type="term" value="P:chemotaxis"/>
    <property type="evidence" value="ECO:0007669"/>
    <property type="project" value="InterPro"/>
</dbReference>
<dbReference type="Pfam" id="PF02518">
    <property type="entry name" value="HATPase_c"/>
    <property type="match status" value="1"/>
</dbReference>
<evidence type="ECO:0000256" key="3">
    <source>
        <dbReference type="ARBA" id="ARBA00022553"/>
    </source>
</evidence>
<protein>
    <recommendedName>
        <fullName evidence="2">histidine kinase</fullName>
        <ecNumber evidence="2">2.7.13.3</ecNumber>
    </recommendedName>
</protein>
<comment type="caution">
    <text evidence="12">The sequence shown here is derived from an EMBL/GenBank/DDBJ whole genome shotgun (WGS) entry which is preliminary data.</text>
</comment>
<dbReference type="Proteomes" id="UP000177122">
    <property type="component" value="Unassembled WGS sequence"/>
</dbReference>
<comment type="catalytic activity">
    <reaction evidence="1">
        <text>ATP + protein L-histidine = ADP + protein N-phospho-L-histidine.</text>
        <dbReference type="EC" id="2.7.13.3"/>
    </reaction>
</comment>
<organism evidence="12 13">
    <name type="scientific">Candidatus Lloydbacteria bacterium RIFCSPHIGHO2_01_FULL_49_22</name>
    <dbReference type="NCBI Taxonomy" id="1798658"/>
    <lineage>
        <taxon>Bacteria</taxon>
        <taxon>Candidatus Lloydiibacteriota</taxon>
    </lineage>
</organism>
<evidence type="ECO:0000256" key="4">
    <source>
        <dbReference type="ARBA" id="ARBA00022679"/>
    </source>
</evidence>
<dbReference type="InterPro" id="IPR004358">
    <property type="entry name" value="Sig_transdc_His_kin-like_C"/>
</dbReference>
<dbReference type="Gene3D" id="2.30.30.40">
    <property type="entry name" value="SH3 Domains"/>
    <property type="match status" value="1"/>
</dbReference>
<dbReference type="InterPro" id="IPR008207">
    <property type="entry name" value="Sig_transdc_His_kin_Hpt_dom"/>
</dbReference>
<feature type="modified residue" description="Phosphohistidine" evidence="8">
    <location>
        <position position="48"/>
    </location>
</feature>
<sequence length="556" mass="60852">MPLNMNKYKDLFCAEAEEQLAILSRLLLVLEKSTNHMEYHEELMRSAHTIKGAAATMGYASMAELAHAVEDIFHAAERGALVVDTRIITLLLSAIDLMTHSLASIKSSDVELPSKEVVDKLKKILEENAGVQTVVPQEKTGTDVQQLHIVTPDTIKVSVEKLDTLMGLFEEMLMLRLKANSMIEPAVEFVRTTTDPVLKQQLFFIAELEALFAELARLMTEHQDALLAIRLVPLEQIFGQFPRMVRDLSVREEKAIEFFVEGGDIALDRTVIEGLGGALAHLLRNAVDHGIVSRGTISLSAVREKGRVRIFVEDSGAGIDYGRVKEVATAQGVGTSEEIALMGNEQLAELLFHQNMSTNKVVTDISGRGVGLAAVRGFAEDVGGRVEVISPIPEIGKGTRFVLDLPISLATVRVLVVQARGYTFAIPFDHVIKTLHFETREVGDAAHQETLFLDGTLLPLMHLDKILKLSYGSAPSPEHSRTAVLIRTGEKTFLLEVDACTGEQDLLIKSLPPVLRNNKGFSGSALLPDGRTILLLDGHGLLIQAIDDILNTQSLS</sequence>
<dbReference type="InterPro" id="IPR036890">
    <property type="entry name" value="HATPase_C_sf"/>
</dbReference>
<dbReference type="InterPro" id="IPR003594">
    <property type="entry name" value="HATPase_dom"/>
</dbReference>
<evidence type="ECO:0000256" key="5">
    <source>
        <dbReference type="ARBA" id="ARBA00022741"/>
    </source>
</evidence>
<feature type="domain" description="CheW-like" evidence="10">
    <location>
        <begin position="411"/>
        <end position="547"/>
    </location>
</feature>
<evidence type="ECO:0000313" key="13">
    <source>
        <dbReference type="Proteomes" id="UP000177122"/>
    </source>
</evidence>
<dbReference type="SUPFAM" id="SSF55874">
    <property type="entry name" value="ATPase domain of HSP90 chaperone/DNA topoisomerase II/histidine kinase"/>
    <property type="match status" value="1"/>
</dbReference>
<accession>A0A1G2CXX7</accession>
<dbReference type="GO" id="GO:0004673">
    <property type="term" value="F:protein histidine kinase activity"/>
    <property type="evidence" value="ECO:0007669"/>
    <property type="project" value="UniProtKB-EC"/>
</dbReference>
<name>A0A1G2CXX7_9BACT</name>